<dbReference type="EMBL" id="PGGS01000457">
    <property type="protein sequence ID" value="PNH03828.1"/>
    <property type="molecule type" value="Genomic_DNA"/>
</dbReference>
<dbReference type="InterPro" id="IPR029071">
    <property type="entry name" value="Ubiquitin-like_domsf"/>
</dbReference>
<reference evidence="3 4" key="1">
    <citation type="journal article" date="2017" name="Mol. Biol. Evol.">
        <title>The 4-celled Tetrabaena socialis nuclear genome reveals the essential components for genetic control of cell number at the origin of multicellularity in the volvocine lineage.</title>
        <authorList>
            <person name="Featherston J."/>
            <person name="Arakaki Y."/>
            <person name="Hanschen E.R."/>
            <person name="Ferris P.J."/>
            <person name="Michod R.E."/>
            <person name="Olson B.J.S.C."/>
            <person name="Nozaki H."/>
            <person name="Durand P.M."/>
        </authorList>
    </citation>
    <scope>NUCLEOTIDE SEQUENCE [LARGE SCALE GENOMIC DNA]</scope>
    <source>
        <strain evidence="3 4">NIES-571</strain>
    </source>
</reference>
<dbReference type="GO" id="GO:0005634">
    <property type="term" value="C:nucleus"/>
    <property type="evidence" value="ECO:0007669"/>
    <property type="project" value="TreeGrafter"/>
</dbReference>
<dbReference type="PANTHER" id="PTHR12329">
    <property type="entry name" value="BCL2-ASSOCIATED ATHANOGENE"/>
    <property type="match status" value="1"/>
</dbReference>
<dbReference type="SUPFAM" id="SSF51430">
    <property type="entry name" value="NAD(P)-linked oxidoreductase"/>
    <property type="match status" value="1"/>
</dbReference>
<keyword evidence="4" id="KW-1185">Reference proteome</keyword>
<dbReference type="InterPro" id="IPR000626">
    <property type="entry name" value="Ubiquitin-like_dom"/>
</dbReference>
<dbReference type="Pfam" id="PF00248">
    <property type="entry name" value="Aldo_ket_red"/>
    <property type="match status" value="1"/>
</dbReference>
<comment type="caution">
    <text evidence="3">The sequence shown here is derived from an EMBL/GenBank/DDBJ whole genome shotgun (WGS) entry which is preliminary data.</text>
</comment>
<dbReference type="Gene3D" id="3.20.20.100">
    <property type="entry name" value="NADP-dependent oxidoreductase domain"/>
    <property type="match status" value="1"/>
</dbReference>
<dbReference type="GO" id="GO:0016020">
    <property type="term" value="C:membrane"/>
    <property type="evidence" value="ECO:0007669"/>
    <property type="project" value="TreeGrafter"/>
</dbReference>
<dbReference type="SUPFAM" id="SSF54236">
    <property type="entry name" value="Ubiquitin-like"/>
    <property type="match status" value="1"/>
</dbReference>
<name>A0A2J7ZUA3_9CHLO</name>
<dbReference type="AlphaFoldDB" id="A0A2J7ZUA3"/>
<protein>
    <recommendedName>
        <fullName evidence="2">Ubiquitin-like domain-containing protein</fullName>
    </recommendedName>
</protein>
<dbReference type="GO" id="GO:0050821">
    <property type="term" value="P:protein stabilization"/>
    <property type="evidence" value="ECO:0007669"/>
    <property type="project" value="TreeGrafter"/>
</dbReference>
<organism evidence="3 4">
    <name type="scientific">Tetrabaena socialis</name>
    <dbReference type="NCBI Taxonomy" id="47790"/>
    <lineage>
        <taxon>Eukaryota</taxon>
        <taxon>Viridiplantae</taxon>
        <taxon>Chlorophyta</taxon>
        <taxon>core chlorophytes</taxon>
        <taxon>Chlorophyceae</taxon>
        <taxon>CS clade</taxon>
        <taxon>Chlamydomonadales</taxon>
        <taxon>Tetrabaenaceae</taxon>
        <taxon>Tetrabaena</taxon>
    </lineage>
</organism>
<dbReference type="GO" id="GO:0000774">
    <property type="term" value="F:adenyl-nucleotide exchange factor activity"/>
    <property type="evidence" value="ECO:0007669"/>
    <property type="project" value="TreeGrafter"/>
</dbReference>
<dbReference type="Gene3D" id="3.10.20.90">
    <property type="entry name" value="Phosphatidylinositol 3-kinase Catalytic Subunit, Chain A, domain 1"/>
    <property type="match status" value="1"/>
</dbReference>
<sequence length="398" mass="42014">MNPTPEPGQWSLSVKHGAQQHAVQLNGSSTVGALQELLQELTGAFVRKQKLIFKGKVLTAEHSLARAGLADGAKLMLLLSSDAAAPTQGQQALQLQKQQRQEDAAQRVKDLYAKAKGMGGAAAAAIQATAAAAPPTSGPSIDWQERKRSWHKTGRPGGQGLLAAERRSQLFERDCARRGAVTGGRMCLEGNQAGVPEPAKPLTPEELALLRAALGAKETDRTYGQVAVDDFDAFVRAGITSFDAADHYGPAEALIGRYLATHPEQRPATQVFTKYCVFSRGEMSGISRESVAKAAYGSRAVLAAAPNATALPRRPKQYTPVDVVTSSRIAGCARSTTSASAARSCMRVKATISCASLSATPYEPPVTSVTRRHTYTSAATPTTETLRAHVAGRGSRGA</sequence>
<dbReference type="GO" id="GO:0051087">
    <property type="term" value="F:protein-folding chaperone binding"/>
    <property type="evidence" value="ECO:0007669"/>
    <property type="project" value="InterPro"/>
</dbReference>
<evidence type="ECO:0000259" key="2">
    <source>
        <dbReference type="PROSITE" id="PS50053"/>
    </source>
</evidence>
<feature type="region of interest" description="Disordered" evidence="1">
    <location>
        <begin position="130"/>
        <end position="161"/>
    </location>
</feature>
<proteinExistence type="predicted"/>
<dbReference type="Proteomes" id="UP000236333">
    <property type="component" value="Unassembled WGS sequence"/>
</dbReference>
<feature type="domain" description="Ubiquitin-like" evidence="2">
    <location>
        <begin position="10"/>
        <end position="84"/>
    </location>
</feature>
<gene>
    <name evidence="3" type="ORF">TSOC_010081</name>
</gene>
<evidence type="ECO:0000313" key="3">
    <source>
        <dbReference type="EMBL" id="PNH03828.1"/>
    </source>
</evidence>
<evidence type="ECO:0000313" key="4">
    <source>
        <dbReference type="Proteomes" id="UP000236333"/>
    </source>
</evidence>
<dbReference type="SMART" id="SM00213">
    <property type="entry name" value="UBQ"/>
    <property type="match status" value="1"/>
</dbReference>
<dbReference type="OrthoDB" id="2187496at2759"/>
<dbReference type="Pfam" id="PF00240">
    <property type="entry name" value="ubiquitin"/>
    <property type="match status" value="1"/>
</dbReference>
<evidence type="ECO:0000256" key="1">
    <source>
        <dbReference type="SAM" id="MobiDB-lite"/>
    </source>
</evidence>
<dbReference type="PANTHER" id="PTHR12329:SF16">
    <property type="entry name" value="BAG FAMILY MOLECULAR CHAPERONE REGULATOR 1"/>
    <property type="match status" value="1"/>
</dbReference>
<dbReference type="GO" id="GO:0005829">
    <property type="term" value="C:cytosol"/>
    <property type="evidence" value="ECO:0007669"/>
    <property type="project" value="TreeGrafter"/>
</dbReference>
<dbReference type="InterPro" id="IPR023210">
    <property type="entry name" value="NADP_OxRdtase_dom"/>
</dbReference>
<dbReference type="InterPro" id="IPR039773">
    <property type="entry name" value="BAG_chaperone_regulator"/>
</dbReference>
<dbReference type="InterPro" id="IPR036812">
    <property type="entry name" value="NAD(P)_OxRdtase_dom_sf"/>
</dbReference>
<dbReference type="PROSITE" id="PS50053">
    <property type="entry name" value="UBIQUITIN_2"/>
    <property type="match status" value="1"/>
</dbReference>
<accession>A0A2J7ZUA3</accession>